<dbReference type="SUPFAM" id="SSF57667">
    <property type="entry name" value="beta-beta-alpha zinc fingers"/>
    <property type="match status" value="1"/>
</dbReference>
<evidence type="ECO:0000256" key="1">
    <source>
        <dbReference type="ARBA" id="ARBA00022723"/>
    </source>
</evidence>
<dbReference type="InterPro" id="IPR013087">
    <property type="entry name" value="Znf_C2H2_type"/>
</dbReference>
<evidence type="ECO:0000256" key="4">
    <source>
        <dbReference type="ARBA" id="ARBA00022833"/>
    </source>
</evidence>
<keyword evidence="3 5" id="KW-0863">Zinc-finger</keyword>
<feature type="compositionally biased region" description="Basic and acidic residues" evidence="6">
    <location>
        <begin position="72"/>
        <end position="222"/>
    </location>
</feature>
<dbReference type="PROSITE" id="PS50157">
    <property type="entry name" value="ZINC_FINGER_C2H2_2"/>
    <property type="match status" value="1"/>
</dbReference>
<sequence length="449" mass="52586">MDASTATVQGLRRFISERLTAAAAEILGACETTIAEYEGEIDRQRRLLDVIWKPEIKLHRTVAPQQEEQVSEEERSQSLHQEERSQSLDQKERSQSLDQKERSQSLDQEERSHSLDQEERSQSLDQEERSQSLDQEERSQSLDQKEKSQSLDQEERRQSLDQKERSQSLDQKERSQSLDQEERSQSLDQEERSQSLDQEERSQSLDQEERIHSLDQEERIHSLDQPPPVKEDQEERNQSLDQKERSQSLDQEERSNSLDQEEPESPEVIEDQEEICSSEEGEQLVLKLEEDEEDEEYLQLVSNKGPDQDKVLLNPTSEERPHREPELNEDQLLPLDSPAAQSQDLNQNTHENSRSSSDPMRCVLKRRAKSKRQNHNLTVSKISSIICNDDFECDTCGKVFKWKSRLIKHAKVHTDDQPFSCKTFLLKRGTASTRRRFHSLQDENQHDWF</sequence>
<feature type="compositionally biased region" description="Basic and acidic residues" evidence="6">
    <location>
        <begin position="229"/>
        <end position="256"/>
    </location>
</feature>
<evidence type="ECO:0000256" key="2">
    <source>
        <dbReference type="ARBA" id="ARBA00022737"/>
    </source>
</evidence>
<dbReference type="Gene3D" id="3.30.160.60">
    <property type="entry name" value="Classic Zinc Finger"/>
    <property type="match status" value="1"/>
</dbReference>
<evidence type="ECO:0000259" key="7">
    <source>
        <dbReference type="PROSITE" id="PS50157"/>
    </source>
</evidence>
<name>A0A9N7YV97_PLEPL</name>
<reference evidence="8" key="1">
    <citation type="submission" date="2020-03" db="EMBL/GenBank/DDBJ databases">
        <authorList>
            <person name="Weist P."/>
        </authorList>
    </citation>
    <scope>NUCLEOTIDE SEQUENCE</scope>
</reference>
<feature type="compositionally biased region" description="Basic and acidic residues" evidence="6">
    <location>
        <begin position="317"/>
        <end position="326"/>
    </location>
</feature>
<dbReference type="EMBL" id="CADEAL010002223">
    <property type="protein sequence ID" value="CAB1438892.1"/>
    <property type="molecule type" value="Genomic_DNA"/>
</dbReference>
<dbReference type="FunFam" id="3.30.160.60:FF:000005">
    <property type="entry name" value="Zinc finger protein 14 homolog"/>
    <property type="match status" value="1"/>
</dbReference>
<dbReference type="AlphaFoldDB" id="A0A9N7YV97"/>
<feature type="domain" description="C2H2-type" evidence="7">
    <location>
        <begin position="391"/>
        <end position="418"/>
    </location>
</feature>
<keyword evidence="9" id="KW-1185">Reference proteome</keyword>
<gene>
    <name evidence="8" type="ORF">PLEPLA_LOCUS26752</name>
</gene>
<keyword evidence="4" id="KW-0862">Zinc</keyword>
<feature type="compositionally biased region" description="Polar residues" evidence="6">
    <location>
        <begin position="339"/>
        <end position="358"/>
    </location>
</feature>
<feature type="compositionally biased region" description="Acidic residues" evidence="6">
    <location>
        <begin position="259"/>
        <end position="282"/>
    </location>
</feature>
<keyword evidence="2" id="KW-0677">Repeat</keyword>
<feature type="region of interest" description="Disordered" evidence="6">
    <location>
        <begin position="62"/>
        <end position="361"/>
    </location>
</feature>
<evidence type="ECO:0000313" key="9">
    <source>
        <dbReference type="Proteomes" id="UP001153269"/>
    </source>
</evidence>
<evidence type="ECO:0000256" key="3">
    <source>
        <dbReference type="ARBA" id="ARBA00022771"/>
    </source>
</evidence>
<proteinExistence type="predicted"/>
<accession>A0A9N7YV97</accession>
<keyword evidence="1" id="KW-0479">Metal-binding</keyword>
<dbReference type="GO" id="GO:0008270">
    <property type="term" value="F:zinc ion binding"/>
    <property type="evidence" value="ECO:0007669"/>
    <property type="project" value="UniProtKB-KW"/>
</dbReference>
<comment type="caution">
    <text evidence="8">The sequence shown here is derived from an EMBL/GenBank/DDBJ whole genome shotgun (WGS) entry which is preliminary data.</text>
</comment>
<evidence type="ECO:0000256" key="6">
    <source>
        <dbReference type="SAM" id="MobiDB-lite"/>
    </source>
</evidence>
<dbReference type="InterPro" id="IPR036236">
    <property type="entry name" value="Znf_C2H2_sf"/>
</dbReference>
<dbReference type="SMART" id="SM00355">
    <property type="entry name" value="ZnF_C2H2"/>
    <property type="match status" value="1"/>
</dbReference>
<evidence type="ECO:0000313" key="8">
    <source>
        <dbReference type="EMBL" id="CAB1438892.1"/>
    </source>
</evidence>
<dbReference type="PROSITE" id="PS00028">
    <property type="entry name" value="ZINC_FINGER_C2H2_1"/>
    <property type="match status" value="1"/>
</dbReference>
<dbReference type="Proteomes" id="UP001153269">
    <property type="component" value="Unassembled WGS sequence"/>
</dbReference>
<organism evidence="8 9">
    <name type="scientific">Pleuronectes platessa</name>
    <name type="common">European plaice</name>
    <dbReference type="NCBI Taxonomy" id="8262"/>
    <lineage>
        <taxon>Eukaryota</taxon>
        <taxon>Metazoa</taxon>
        <taxon>Chordata</taxon>
        <taxon>Craniata</taxon>
        <taxon>Vertebrata</taxon>
        <taxon>Euteleostomi</taxon>
        <taxon>Actinopterygii</taxon>
        <taxon>Neopterygii</taxon>
        <taxon>Teleostei</taxon>
        <taxon>Neoteleostei</taxon>
        <taxon>Acanthomorphata</taxon>
        <taxon>Carangaria</taxon>
        <taxon>Pleuronectiformes</taxon>
        <taxon>Pleuronectoidei</taxon>
        <taxon>Pleuronectidae</taxon>
        <taxon>Pleuronectes</taxon>
    </lineage>
</organism>
<protein>
    <recommendedName>
        <fullName evidence="7">C2H2-type domain-containing protein</fullName>
    </recommendedName>
</protein>
<evidence type="ECO:0000256" key="5">
    <source>
        <dbReference type="PROSITE-ProRule" id="PRU00042"/>
    </source>
</evidence>